<dbReference type="EMBL" id="BKCP01001114">
    <property type="protein sequence ID" value="GER26690.1"/>
    <property type="molecule type" value="Genomic_DNA"/>
</dbReference>
<evidence type="ECO:0000313" key="2">
    <source>
        <dbReference type="Proteomes" id="UP000325081"/>
    </source>
</evidence>
<reference evidence="2" key="1">
    <citation type="journal article" date="2019" name="Curr. Biol.">
        <title>Genome Sequence of Striga asiatica Provides Insight into the Evolution of Plant Parasitism.</title>
        <authorList>
            <person name="Yoshida S."/>
            <person name="Kim S."/>
            <person name="Wafula E.K."/>
            <person name="Tanskanen J."/>
            <person name="Kim Y.M."/>
            <person name="Honaas L."/>
            <person name="Yang Z."/>
            <person name="Spallek T."/>
            <person name="Conn C.E."/>
            <person name="Ichihashi Y."/>
            <person name="Cheong K."/>
            <person name="Cui S."/>
            <person name="Der J.P."/>
            <person name="Gundlach H."/>
            <person name="Jiao Y."/>
            <person name="Hori C."/>
            <person name="Ishida J.K."/>
            <person name="Kasahara H."/>
            <person name="Kiba T."/>
            <person name="Kim M.S."/>
            <person name="Koo N."/>
            <person name="Laohavisit A."/>
            <person name="Lee Y.H."/>
            <person name="Lumba S."/>
            <person name="McCourt P."/>
            <person name="Mortimer J.C."/>
            <person name="Mutuku J.M."/>
            <person name="Nomura T."/>
            <person name="Sasaki-Sekimoto Y."/>
            <person name="Seto Y."/>
            <person name="Wang Y."/>
            <person name="Wakatake T."/>
            <person name="Sakakibara H."/>
            <person name="Demura T."/>
            <person name="Yamaguchi S."/>
            <person name="Yoneyama K."/>
            <person name="Manabe R.I."/>
            <person name="Nelson D.C."/>
            <person name="Schulman A.H."/>
            <person name="Timko M.P."/>
            <person name="dePamphilis C.W."/>
            <person name="Choi D."/>
            <person name="Shirasu K."/>
        </authorList>
    </citation>
    <scope>NUCLEOTIDE SEQUENCE [LARGE SCALE GENOMIC DNA]</scope>
    <source>
        <strain evidence="2">cv. UVA1</strain>
    </source>
</reference>
<dbReference type="Proteomes" id="UP000325081">
    <property type="component" value="Unassembled WGS sequence"/>
</dbReference>
<proteinExistence type="predicted"/>
<organism evidence="1 2">
    <name type="scientific">Striga asiatica</name>
    <name type="common">Asiatic witchweed</name>
    <name type="synonym">Buchnera asiatica</name>
    <dbReference type="NCBI Taxonomy" id="4170"/>
    <lineage>
        <taxon>Eukaryota</taxon>
        <taxon>Viridiplantae</taxon>
        <taxon>Streptophyta</taxon>
        <taxon>Embryophyta</taxon>
        <taxon>Tracheophyta</taxon>
        <taxon>Spermatophyta</taxon>
        <taxon>Magnoliopsida</taxon>
        <taxon>eudicotyledons</taxon>
        <taxon>Gunneridae</taxon>
        <taxon>Pentapetalae</taxon>
        <taxon>asterids</taxon>
        <taxon>lamiids</taxon>
        <taxon>Lamiales</taxon>
        <taxon>Orobanchaceae</taxon>
        <taxon>Buchnereae</taxon>
        <taxon>Striga</taxon>
    </lineage>
</organism>
<protein>
    <submittedName>
        <fullName evidence="1">PepF/M3 family oligoendopeptidase</fullName>
    </submittedName>
</protein>
<name>A0A5A7P1T6_STRAF</name>
<gene>
    <name evidence="1" type="ORF">STAS_02350</name>
</gene>
<comment type="caution">
    <text evidence="1">The sequence shown here is derived from an EMBL/GenBank/DDBJ whole genome shotgun (WGS) entry which is preliminary data.</text>
</comment>
<keyword evidence="2" id="KW-1185">Reference proteome</keyword>
<evidence type="ECO:0000313" key="1">
    <source>
        <dbReference type="EMBL" id="GER26690.1"/>
    </source>
</evidence>
<dbReference type="AlphaFoldDB" id="A0A5A7P1T6"/>
<sequence length="152" mass="18018">MLALSPQRKLLVVTRIPLAISLIILLESNTLLHKKLHYLIDELRADDTKHTCLVFAFRHDIHDVLDREEVHDRWIVFYPQGKSGGLFLCWATWHSVVRVVINQFCIQIQCDWGTSVGRFWLVFVYVSVHNAVRLQQWDYLRSQKPMWGSYLW</sequence>
<accession>A0A5A7P1T6</accession>